<dbReference type="Proteomes" id="UP001138989">
    <property type="component" value="Unassembled WGS sequence"/>
</dbReference>
<comment type="caution">
    <text evidence="1">The sequence shown here is derived from an EMBL/GenBank/DDBJ whole genome shotgun (WGS) entry which is preliminary data.</text>
</comment>
<keyword evidence="2" id="KW-1185">Reference proteome</keyword>
<protein>
    <submittedName>
        <fullName evidence="1">Transcriptional regulator</fullName>
    </submittedName>
</protein>
<evidence type="ECO:0000313" key="1">
    <source>
        <dbReference type="EMBL" id="MCD1609825.1"/>
    </source>
</evidence>
<dbReference type="EMBL" id="JAINWF010000012">
    <property type="protein sequence ID" value="MCD1609825.1"/>
    <property type="molecule type" value="Genomic_DNA"/>
</dbReference>
<evidence type="ECO:0000313" key="2">
    <source>
        <dbReference type="Proteomes" id="UP001138989"/>
    </source>
</evidence>
<gene>
    <name evidence="1" type="ORF">K7H17_18380</name>
</gene>
<accession>A0A9X1N4T6</accession>
<dbReference type="AlphaFoldDB" id="A0A9X1N4T6"/>
<reference evidence="1" key="1">
    <citation type="submission" date="2021-08" db="EMBL/GenBank/DDBJ databases">
        <title>Isolation and characterization of neutrophilic mixotrophic iron-oxidizing bacteria from deep-sea hydrothermal vents.</title>
        <authorList>
            <person name="He Y."/>
        </authorList>
    </citation>
    <scope>NUCLEOTIDE SEQUENCE</scope>
    <source>
        <strain evidence="1">IOP_13</strain>
    </source>
</reference>
<name>A0A9X1N4T6_9GAMM</name>
<organism evidence="1 2">
    <name type="scientific">Stutzerimonas kunmingensis</name>
    <dbReference type="NCBI Taxonomy" id="1211807"/>
    <lineage>
        <taxon>Bacteria</taxon>
        <taxon>Pseudomonadati</taxon>
        <taxon>Pseudomonadota</taxon>
        <taxon>Gammaproteobacteria</taxon>
        <taxon>Pseudomonadales</taxon>
        <taxon>Pseudomonadaceae</taxon>
        <taxon>Stutzerimonas</taxon>
    </lineage>
</organism>
<dbReference type="RefSeq" id="WP_102833454.1">
    <property type="nucleotide sequence ID" value="NZ_JAINWF010000012.1"/>
</dbReference>
<sequence>MHCNSNQGQMLIPQAKLCEMLGKSRSGLAKLRKNDPSFPKPLKYGASRQARCAFVAEEIIDWLKKKTNERDSV</sequence>
<proteinExistence type="predicted"/>